<feature type="non-terminal residue" evidence="1">
    <location>
        <position position="47"/>
    </location>
</feature>
<dbReference type="EMBL" id="CAJVQB010077965">
    <property type="protein sequence ID" value="CAG8845025.1"/>
    <property type="molecule type" value="Genomic_DNA"/>
</dbReference>
<proteinExistence type="predicted"/>
<comment type="caution">
    <text evidence="1">The sequence shown here is derived from an EMBL/GenBank/DDBJ whole genome shotgun (WGS) entry which is preliminary data.</text>
</comment>
<organism evidence="1 2">
    <name type="scientific">Gigaspora margarita</name>
    <dbReference type="NCBI Taxonomy" id="4874"/>
    <lineage>
        <taxon>Eukaryota</taxon>
        <taxon>Fungi</taxon>
        <taxon>Fungi incertae sedis</taxon>
        <taxon>Mucoromycota</taxon>
        <taxon>Glomeromycotina</taxon>
        <taxon>Glomeromycetes</taxon>
        <taxon>Diversisporales</taxon>
        <taxon>Gigasporaceae</taxon>
        <taxon>Gigaspora</taxon>
    </lineage>
</organism>
<name>A0ABN7X3B4_GIGMA</name>
<dbReference type="Proteomes" id="UP000789901">
    <property type="component" value="Unassembled WGS sequence"/>
</dbReference>
<gene>
    <name evidence="1" type="ORF">GMARGA_LOCUS37415</name>
</gene>
<evidence type="ECO:0000313" key="1">
    <source>
        <dbReference type="EMBL" id="CAG8845025.1"/>
    </source>
</evidence>
<accession>A0ABN7X3B4</accession>
<sequence length="47" mass="5585">MGVDMFDKKVRKEYMPNALKIMKVPQNFKEVERKLNSHVGFTEEKNV</sequence>
<reference evidence="1 2" key="1">
    <citation type="submission" date="2021-06" db="EMBL/GenBank/DDBJ databases">
        <authorList>
            <person name="Kallberg Y."/>
            <person name="Tangrot J."/>
            <person name="Rosling A."/>
        </authorList>
    </citation>
    <scope>NUCLEOTIDE SEQUENCE [LARGE SCALE GENOMIC DNA]</scope>
    <source>
        <strain evidence="1 2">120-4 pot B 10/14</strain>
    </source>
</reference>
<keyword evidence="2" id="KW-1185">Reference proteome</keyword>
<evidence type="ECO:0000313" key="2">
    <source>
        <dbReference type="Proteomes" id="UP000789901"/>
    </source>
</evidence>
<protein>
    <submittedName>
        <fullName evidence="1">10589_t:CDS:1</fullName>
    </submittedName>
</protein>